<organism evidence="5 6">
    <name type="scientific">Natronolimnobius baerhuensis</name>
    <dbReference type="NCBI Taxonomy" id="253108"/>
    <lineage>
        <taxon>Archaea</taxon>
        <taxon>Methanobacteriati</taxon>
        <taxon>Methanobacteriota</taxon>
        <taxon>Stenosarchaea group</taxon>
        <taxon>Halobacteria</taxon>
        <taxon>Halobacteriales</taxon>
        <taxon>Natrialbaceae</taxon>
        <taxon>Natronolimnobius</taxon>
    </lineage>
</organism>
<evidence type="ECO:0000256" key="1">
    <source>
        <dbReference type="ARBA" id="ARBA00023015"/>
    </source>
</evidence>
<dbReference type="Proteomes" id="UP000196084">
    <property type="component" value="Unassembled WGS sequence"/>
</dbReference>
<dbReference type="Pfam" id="PF04967">
    <property type="entry name" value="HTH_10"/>
    <property type="match status" value="1"/>
</dbReference>
<evidence type="ECO:0000259" key="3">
    <source>
        <dbReference type="Pfam" id="PF04967"/>
    </source>
</evidence>
<dbReference type="Pfam" id="PF15915">
    <property type="entry name" value="BAT"/>
    <property type="match status" value="1"/>
</dbReference>
<dbReference type="PANTHER" id="PTHR34236">
    <property type="entry name" value="DIMETHYL SULFOXIDE REDUCTASE TRANSCRIPTIONAL ACTIVATOR"/>
    <property type="match status" value="1"/>
</dbReference>
<evidence type="ECO:0000313" key="6">
    <source>
        <dbReference type="Proteomes" id="UP000196084"/>
    </source>
</evidence>
<sequence>MAIEASFTIDQPEFPLNAIFKALPDARIELDRVVPTKDAVVPYFWIYSENISEFSADMSGDEGVDNFKVVDELENQMLVRIDWNLDHESVLTAIVNTDVTLLSGLGDAENWTFEVRSSDQKNVSAFQTYCHGNDVPIKLSQLHALSPLELDREYDLTDGQRKALVLAYSRGYFDSPRDATQDDLADELDISRQAVSSRLQRGLRRLVASTLITSQE</sequence>
<dbReference type="InterPro" id="IPR013324">
    <property type="entry name" value="RNA_pol_sigma_r3/r4-like"/>
</dbReference>
<dbReference type="EMBL" id="MWPH01000001">
    <property type="protein sequence ID" value="OVE86232.1"/>
    <property type="molecule type" value="Genomic_DNA"/>
</dbReference>
<dbReference type="InterPro" id="IPR031803">
    <property type="entry name" value="BAT_GAF/HTH-assoc"/>
</dbReference>
<dbReference type="AlphaFoldDB" id="A0A202EDB5"/>
<feature type="domain" description="Bacterioopsin transcriptional activator GAF and HTH associated" evidence="4">
    <location>
        <begin position="3"/>
        <end position="130"/>
    </location>
</feature>
<protein>
    <submittedName>
        <fullName evidence="5">Bacterio-opsin activator</fullName>
    </submittedName>
</protein>
<dbReference type="InterPro" id="IPR007050">
    <property type="entry name" value="HTH_bacterioopsin"/>
</dbReference>
<keyword evidence="6" id="KW-1185">Reference proteome</keyword>
<dbReference type="Gene3D" id="1.10.10.10">
    <property type="entry name" value="Winged helix-like DNA-binding domain superfamily/Winged helix DNA-binding domain"/>
    <property type="match status" value="1"/>
</dbReference>
<dbReference type="OrthoDB" id="156233at2157"/>
<dbReference type="CDD" id="cd06171">
    <property type="entry name" value="Sigma70_r4"/>
    <property type="match status" value="1"/>
</dbReference>
<evidence type="ECO:0000259" key="4">
    <source>
        <dbReference type="Pfam" id="PF15915"/>
    </source>
</evidence>
<keyword evidence="2" id="KW-0804">Transcription</keyword>
<dbReference type="PANTHER" id="PTHR34236:SF1">
    <property type="entry name" value="DIMETHYL SULFOXIDE REDUCTASE TRANSCRIPTIONAL ACTIVATOR"/>
    <property type="match status" value="1"/>
</dbReference>
<keyword evidence="1" id="KW-0805">Transcription regulation</keyword>
<dbReference type="SUPFAM" id="SSF88659">
    <property type="entry name" value="Sigma3 and sigma4 domains of RNA polymerase sigma factors"/>
    <property type="match status" value="1"/>
</dbReference>
<dbReference type="InterPro" id="IPR036388">
    <property type="entry name" value="WH-like_DNA-bd_sf"/>
</dbReference>
<reference evidence="5 6" key="1">
    <citation type="submission" date="2017-02" db="EMBL/GenBank/DDBJ databases">
        <title>Natronthermophilus aegyptiacus gen. nov.,sp. nov., an aerobic, extremely halophilic alkalithermophilic archaeon isolated from the athalassohaline Wadi An Natrun, Egypt.</title>
        <authorList>
            <person name="Zhao B."/>
        </authorList>
    </citation>
    <scope>NUCLEOTIDE SEQUENCE [LARGE SCALE GENOMIC DNA]</scope>
    <source>
        <strain evidence="5 6">CGMCC 1.3597</strain>
    </source>
</reference>
<comment type="caution">
    <text evidence="5">The sequence shown here is derived from an EMBL/GenBank/DDBJ whole genome shotgun (WGS) entry which is preliminary data.</text>
</comment>
<evidence type="ECO:0000313" key="5">
    <source>
        <dbReference type="EMBL" id="OVE86232.1"/>
    </source>
</evidence>
<accession>A0A202EDB5</accession>
<feature type="domain" description="HTH bat-type" evidence="3">
    <location>
        <begin position="156"/>
        <end position="207"/>
    </location>
</feature>
<name>A0A202EDB5_9EURY</name>
<proteinExistence type="predicted"/>
<evidence type="ECO:0000256" key="2">
    <source>
        <dbReference type="ARBA" id="ARBA00023163"/>
    </source>
</evidence>
<dbReference type="RefSeq" id="WP_087714183.1">
    <property type="nucleotide sequence ID" value="NZ_MWPH01000001.1"/>
</dbReference>
<gene>
    <name evidence="5" type="ORF">B2G88_05460</name>
</gene>